<comment type="caution">
    <text evidence="6">The sequence shown here is derived from an EMBL/GenBank/DDBJ whole genome shotgun (WGS) entry which is preliminary data.</text>
</comment>
<keyword evidence="4" id="KW-1133">Transmembrane helix</keyword>
<dbReference type="Gene3D" id="1.10.10.60">
    <property type="entry name" value="Homeodomain-like"/>
    <property type="match status" value="2"/>
</dbReference>
<reference evidence="7" key="1">
    <citation type="journal article" date="2019" name="Int. J. Syst. Evol. Microbiol.">
        <title>The Global Catalogue of Microorganisms (GCM) 10K type strain sequencing project: providing services to taxonomists for standard genome sequencing and annotation.</title>
        <authorList>
            <consortium name="The Broad Institute Genomics Platform"/>
            <consortium name="The Broad Institute Genome Sequencing Center for Infectious Disease"/>
            <person name="Wu L."/>
            <person name="Ma J."/>
        </authorList>
    </citation>
    <scope>NUCLEOTIDE SEQUENCE [LARGE SCALE GENOMIC DNA]</scope>
    <source>
        <strain evidence="7">KCTC 52127</strain>
    </source>
</reference>
<gene>
    <name evidence="6" type="ORF">ACFSRZ_16390</name>
</gene>
<evidence type="ECO:0000256" key="2">
    <source>
        <dbReference type="ARBA" id="ARBA00023125"/>
    </source>
</evidence>
<keyword evidence="3" id="KW-0804">Transcription</keyword>
<evidence type="ECO:0000256" key="1">
    <source>
        <dbReference type="ARBA" id="ARBA00023015"/>
    </source>
</evidence>
<feature type="transmembrane region" description="Helical" evidence="4">
    <location>
        <begin position="130"/>
        <end position="152"/>
    </location>
</feature>
<dbReference type="PROSITE" id="PS01124">
    <property type="entry name" value="HTH_ARAC_FAMILY_2"/>
    <property type="match status" value="1"/>
</dbReference>
<feature type="domain" description="HTH araC/xylS-type" evidence="5">
    <location>
        <begin position="306"/>
        <end position="414"/>
    </location>
</feature>
<dbReference type="Proteomes" id="UP001597508">
    <property type="component" value="Unassembled WGS sequence"/>
</dbReference>
<organism evidence="6 7">
    <name type="scientific">Pseudotenacibaculum haliotis</name>
    <dbReference type="NCBI Taxonomy" id="1862138"/>
    <lineage>
        <taxon>Bacteria</taxon>
        <taxon>Pseudomonadati</taxon>
        <taxon>Bacteroidota</taxon>
        <taxon>Flavobacteriia</taxon>
        <taxon>Flavobacteriales</taxon>
        <taxon>Flavobacteriaceae</taxon>
        <taxon>Pseudotenacibaculum</taxon>
    </lineage>
</organism>
<dbReference type="SUPFAM" id="SSF46689">
    <property type="entry name" value="Homeodomain-like"/>
    <property type="match status" value="1"/>
</dbReference>
<feature type="transmembrane region" description="Helical" evidence="4">
    <location>
        <begin position="228"/>
        <end position="248"/>
    </location>
</feature>
<feature type="transmembrane region" description="Helical" evidence="4">
    <location>
        <begin position="164"/>
        <end position="182"/>
    </location>
</feature>
<evidence type="ECO:0000313" key="7">
    <source>
        <dbReference type="Proteomes" id="UP001597508"/>
    </source>
</evidence>
<dbReference type="PANTHER" id="PTHR43280">
    <property type="entry name" value="ARAC-FAMILY TRANSCRIPTIONAL REGULATOR"/>
    <property type="match status" value="1"/>
</dbReference>
<dbReference type="PROSITE" id="PS00041">
    <property type="entry name" value="HTH_ARAC_FAMILY_1"/>
    <property type="match status" value="1"/>
</dbReference>
<feature type="transmembrane region" description="Helical" evidence="4">
    <location>
        <begin position="103"/>
        <end position="124"/>
    </location>
</feature>
<dbReference type="InterPro" id="IPR018060">
    <property type="entry name" value="HTH_AraC"/>
</dbReference>
<sequence>MKIKVLVSLLIVSCSFGILGFKNQKKENQKIFVDTKNVEALSTTNKSFEEVKLSKRLSKDKMYNPSNIKLRMYALLLASIGAIGLFFSFVMNTRKKRDSFSSLIIGAFIVLYSLCVFLLSFYVLNPTRDRAIYLSIVFMMTLLKGPMLYFYFRKTFYIQDVKRQDVLHTIPFLFSLNCVFFFSDHLSLLFIGGISLVVYILLAYFIYDQKKGKVKKTEQSIVFWHRNLLAVQLIYTICFLIYGVLVFLEILGEAPIYFLLVPQCFMVLYISYISYMKPEILNKRSLFEERTFKKYRKSGLTEDYSEELKKQLQKLFTVDKIYRDGNLTLEDVSNKLSTSRHNVSQVINEHFEVNFFQFVNKYRIGEVVEILKESKYKEHKMMNIAFDVGFNNKVTFNRAFKAEMNMTPTVFLKMINDKEEKK</sequence>
<evidence type="ECO:0000313" key="6">
    <source>
        <dbReference type="EMBL" id="MFD2568956.1"/>
    </source>
</evidence>
<keyword evidence="4" id="KW-0812">Transmembrane</keyword>
<keyword evidence="4" id="KW-0472">Membrane</keyword>
<feature type="transmembrane region" description="Helical" evidence="4">
    <location>
        <begin position="188"/>
        <end position="207"/>
    </location>
</feature>
<keyword evidence="2" id="KW-0238">DNA-binding</keyword>
<keyword evidence="7" id="KW-1185">Reference proteome</keyword>
<dbReference type="Pfam" id="PF12833">
    <property type="entry name" value="HTH_18"/>
    <property type="match status" value="1"/>
</dbReference>
<protein>
    <submittedName>
        <fullName evidence="6">Helix-turn-helix domain-containing protein</fullName>
    </submittedName>
</protein>
<dbReference type="SMART" id="SM00342">
    <property type="entry name" value="HTH_ARAC"/>
    <property type="match status" value="1"/>
</dbReference>
<evidence type="ECO:0000256" key="3">
    <source>
        <dbReference type="ARBA" id="ARBA00023163"/>
    </source>
</evidence>
<keyword evidence="1" id="KW-0805">Transcription regulation</keyword>
<dbReference type="InterPro" id="IPR018062">
    <property type="entry name" value="HTH_AraC-typ_CS"/>
</dbReference>
<evidence type="ECO:0000259" key="5">
    <source>
        <dbReference type="PROSITE" id="PS01124"/>
    </source>
</evidence>
<name>A0ABW5LYS2_9FLAO</name>
<feature type="transmembrane region" description="Helical" evidence="4">
    <location>
        <begin position="72"/>
        <end position="91"/>
    </location>
</feature>
<dbReference type="EMBL" id="JBHULH010000012">
    <property type="protein sequence ID" value="MFD2568956.1"/>
    <property type="molecule type" value="Genomic_DNA"/>
</dbReference>
<dbReference type="RefSeq" id="WP_379667660.1">
    <property type="nucleotide sequence ID" value="NZ_JBHULH010000012.1"/>
</dbReference>
<dbReference type="InterPro" id="IPR009057">
    <property type="entry name" value="Homeodomain-like_sf"/>
</dbReference>
<feature type="transmembrane region" description="Helical" evidence="4">
    <location>
        <begin position="254"/>
        <end position="275"/>
    </location>
</feature>
<evidence type="ECO:0000256" key="4">
    <source>
        <dbReference type="SAM" id="Phobius"/>
    </source>
</evidence>
<proteinExistence type="predicted"/>
<dbReference type="PANTHER" id="PTHR43280:SF29">
    <property type="entry name" value="ARAC-FAMILY TRANSCRIPTIONAL REGULATOR"/>
    <property type="match status" value="1"/>
</dbReference>
<accession>A0ABW5LYS2</accession>